<protein>
    <submittedName>
        <fullName evidence="7">DNA helicase II/ATP-dependent DNA helicase PcrA</fullName>
    </submittedName>
</protein>
<evidence type="ECO:0000256" key="5">
    <source>
        <dbReference type="PROSITE-ProRule" id="PRU00560"/>
    </source>
</evidence>
<comment type="caution">
    <text evidence="7">The sequence shown here is derived from an EMBL/GenBank/DDBJ whole genome shotgun (WGS) entry which is preliminary data.</text>
</comment>
<evidence type="ECO:0000256" key="4">
    <source>
        <dbReference type="ARBA" id="ARBA00022840"/>
    </source>
</evidence>
<evidence type="ECO:0000313" key="8">
    <source>
        <dbReference type="Proteomes" id="UP000290975"/>
    </source>
</evidence>
<proteinExistence type="predicted"/>
<dbReference type="GO" id="GO:0005829">
    <property type="term" value="C:cytosol"/>
    <property type="evidence" value="ECO:0007669"/>
    <property type="project" value="TreeGrafter"/>
</dbReference>
<dbReference type="Proteomes" id="UP000290975">
    <property type="component" value="Unassembled WGS sequence"/>
</dbReference>
<dbReference type="Pfam" id="PF13245">
    <property type="entry name" value="AAA_19"/>
    <property type="match status" value="1"/>
</dbReference>
<dbReference type="GO" id="GO:0005524">
    <property type="term" value="F:ATP binding"/>
    <property type="evidence" value="ECO:0007669"/>
    <property type="project" value="UniProtKB-UniRule"/>
</dbReference>
<keyword evidence="8" id="KW-1185">Reference proteome</keyword>
<keyword evidence="3 5" id="KW-0347">Helicase</keyword>
<dbReference type="GO" id="GO:0043138">
    <property type="term" value="F:3'-5' DNA helicase activity"/>
    <property type="evidence" value="ECO:0007669"/>
    <property type="project" value="TreeGrafter"/>
</dbReference>
<feature type="binding site" evidence="5">
    <location>
        <begin position="27"/>
        <end position="34"/>
    </location>
    <ligand>
        <name>ATP</name>
        <dbReference type="ChEBI" id="CHEBI:30616"/>
    </ligand>
</feature>
<gene>
    <name evidence="7" type="ORF">MBESOW_P2180</name>
</gene>
<accession>A0A401J2T3</accession>
<keyword evidence="4 5" id="KW-0067">ATP-binding</keyword>
<evidence type="ECO:0000259" key="6">
    <source>
        <dbReference type="PROSITE" id="PS51198"/>
    </source>
</evidence>
<dbReference type="SUPFAM" id="SSF52540">
    <property type="entry name" value="P-loop containing nucleoside triphosphate hydrolases"/>
    <property type="match status" value="1"/>
</dbReference>
<evidence type="ECO:0000256" key="1">
    <source>
        <dbReference type="ARBA" id="ARBA00022741"/>
    </source>
</evidence>
<feature type="domain" description="UvrD-like helicase ATP-binding" evidence="6">
    <location>
        <begin position="6"/>
        <end position="275"/>
    </location>
</feature>
<sequence>MATWVESEADARVRDCLDGHRSFALIAGAGSGKTSSLVEALDRVRDREGRALRQNGQRIACITFTKRAVEVIKSRLGFDDLYLVSTLHGFLWEQIGRFQDDIRDALRLDRLPALIQKERDKDNGGNSRTARDARAKAERLDGELAGLDEVKEFQYRDVRFSDYPKGRLSHDDVIAIASYLLAHNATFRRITGLRFPYIFVDEAQDTFEGIVTGLNLVGVGEGLPIVGYFGDPWQQIYDETAHSFAPPEGAETITKTENFRCSESVIRLLNAYRSDVEQYAAGDNKGREGSVEFRLVQSEVPELPRNRYSDAQIERALVRMDAAVADWDWQDRDDVIKLFLVRQMIARRMGFAELNRLFNGSYASSRAEDDFEAGEHFLLVPLTQTILPLITARGDGDSRAIIDILRRDSPAFAADGPNAPNTLKMMIDTSNALVGQLADLWTTGTLGDLLRFCHERQIIRTSDKLREHLTRAPRAEEYDADAHSLDKGDWLADAFFQMGVDQIAPYATFISRNTAFSTQHGVKGEEYPKVLVVYDDVEANWNNYNFTKILTPATAGEPTDGQRERGRKLAYVSFSRALEDLRVLLFTPNPAAARTELLERKLLEPDQISVVE</sequence>
<dbReference type="PANTHER" id="PTHR11070">
    <property type="entry name" value="UVRD / RECB / PCRA DNA HELICASE FAMILY MEMBER"/>
    <property type="match status" value="1"/>
</dbReference>
<name>A0A401J2T3_SPHXE</name>
<dbReference type="GO" id="GO:0016787">
    <property type="term" value="F:hydrolase activity"/>
    <property type="evidence" value="ECO:0007669"/>
    <property type="project" value="UniProtKB-UniRule"/>
</dbReference>
<reference evidence="7 8" key="1">
    <citation type="submission" date="2014-12" db="EMBL/GenBank/DDBJ databases">
        <title>Whole genome sequencing of Sphingobium xenophagum OW59.</title>
        <authorList>
            <person name="Ohta Y."/>
            <person name="Nishi S."/>
            <person name="Hatada Y."/>
        </authorList>
    </citation>
    <scope>NUCLEOTIDE SEQUENCE [LARGE SCALE GENOMIC DNA]</scope>
    <source>
        <strain evidence="7 8">OW59</strain>
    </source>
</reference>
<dbReference type="AlphaFoldDB" id="A0A401J2T3"/>
<dbReference type="Gene3D" id="3.40.50.300">
    <property type="entry name" value="P-loop containing nucleotide triphosphate hydrolases"/>
    <property type="match status" value="1"/>
</dbReference>
<dbReference type="InterPro" id="IPR000212">
    <property type="entry name" value="DNA_helicase_UvrD/REP"/>
</dbReference>
<keyword evidence="2 5" id="KW-0378">Hydrolase</keyword>
<dbReference type="PANTHER" id="PTHR11070:SF3">
    <property type="entry name" value="DNA 3'-5' HELICASE"/>
    <property type="match status" value="1"/>
</dbReference>
<organism evidence="7 8">
    <name type="scientific">Sphingobium xenophagum</name>
    <dbReference type="NCBI Taxonomy" id="121428"/>
    <lineage>
        <taxon>Bacteria</taxon>
        <taxon>Pseudomonadati</taxon>
        <taxon>Pseudomonadota</taxon>
        <taxon>Alphaproteobacteria</taxon>
        <taxon>Sphingomonadales</taxon>
        <taxon>Sphingomonadaceae</taxon>
        <taxon>Sphingobium</taxon>
    </lineage>
</organism>
<dbReference type="RefSeq" id="WP_086486073.1">
    <property type="nucleotide sequence ID" value="NZ_BBQY01000008.1"/>
</dbReference>
<evidence type="ECO:0000256" key="2">
    <source>
        <dbReference type="ARBA" id="ARBA00022801"/>
    </source>
</evidence>
<dbReference type="EMBL" id="BBQY01000008">
    <property type="protein sequence ID" value="GBH30924.1"/>
    <property type="molecule type" value="Genomic_DNA"/>
</dbReference>
<evidence type="ECO:0000313" key="7">
    <source>
        <dbReference type="EMBL" id="GBH30924.1"/>
    </source>
</evidence>
<evidence type="ECO:0000256" key="3">
    <source>
        <dbReference type="ARBA" id="ARBA00022806"/>
    </source>
</evidence>
<dbReference type="PROSITE" id="PS51198">
    <property type="entry name" value="UVRD_HELICASE_ATP_BIND"/>
    <property type="match status" value="1"/>
</dbReference>
<dbReference type="InterPro" id="IPR014016">
    <property type="entry name" value="UvrD-like_ATP-bd"/>
</dbReference>
<keyword evidence="1 5" id="KW-0547">Nucleotide-binding</keyword>
<dbReference type="InterPro" id="IPR027417">
    <property type="entry name" value="P-loop_NTPase"/>
</dbReference>
<dbReference type="GO" id="GO:0000725">
    <property type="term" value="P:recombinational repair"/>
    <property type="evidence" value="ECO:0007669"/>
    <property type="project" value="TreeGrafter"/>
</dbReference>
<dbReference type="GO" id="GO:0003677">
    <property type="term" value="F:DNA binding"/>
    <property type="evidence" value="ECO:0007669"/>
    <property type="project" value="InterPro"/>
</dbReference>